<feature type="compositionally biased region" description="Low complexity" evidence="1">
    <location>
        <begin position="750"/>
        <end position="759"/>
    </location>
</feature>
<feature type="signal peptide" evidence="2">
    <location>
        <begin position="1"/>
        <end position="27"/>
    </location>
</feature>
<evidence type="ECO:0000313" key="3">
    <source>
        <dbReference type="EMBL" id="KAK9852808.1"/>
    </source>
</evidence>
<feature type="chain" id="PRO_5043609729" evidence="2">
    <location>
        <begin position="28"/>
        <end position="2206"/>
    </location>
</feature>
<dbReference type="GO" id="GO:0006623">
    <property type="term" value="P:protein targeting to vacuole"/>
    <property type="evidence" value="ECO:0007669"/>
    <property type="project" value="TreeGrafter"/>
</dbReference>
<dbReference type="Proteomes" id="UP001485043">
    <property type="component" value="Unassembled WGS sequence"/>
</dbReference>
<keyword evidence="4" id="KW-1185">Reference proteome</keyword>
<dbReference type="GO" id="GO:0045053">
    <property type="term" value="P:protein retention in Golgi apparatus"/>
    <property type="evidence" value="ECO:0007669"/>
    <property type="project" value="TreeGrafter"/>
</dbReference>
<dbReference type="InterPro" id="IPR026847">
    <property type="entry name" value="VPS13"/>
</dbReference>
<feature type="region of interest" description="Disordered" evidence="1">
    <location>
        <begin position="843"/>
        <end position="889"/>
    </location>
</feature>
<gene>
    <name evidence="3" type="ORF">WJX84_011225</name>
</gene>
<feature type="compositionally biased region" description="Polar residues" evidence="1">
    <location>
        <begin position="843"/>
        <end position="857"/>
    </location>
</feature>
<keyword evidence="2" id="KW-0732">Signal</keyword>
<feature type="region of interest" description="Disordered" evidence="1">
    <location>
        <begin position="1220"/>
        <end position="1258"/>
    </location>
</feature>
<feature type="compositionally biased region" description="Polar residues" evidence="1">
    <location>
        <begin position="1220"/>
        <end position="1238"/>
    </location>
</feature>
<comment type="caution">
    <text evidence="3">The sequence shown here is derived from an EMBL/GenBank/DDBJ whole genome shotgun (WGS) entry which is preliminary data.</text>
</comment>
<feature type="compositionally biased region" description="Low complexity" evidence="1">
    <location>
        <begin position="1535"/>
        <end position="1545"/>
    </location>
</feature>
<feature type="region of interest" description="Disordered" evidence="1">
    <location>
        <begin position="704"/>
        <end position="724"/>
    </location>
</feature>
<dbReference type="EMBL" id="JALJOV010001178">
    <property type="protein sequence ID" value="KAK9852808.1"/>
    <property type="molecule type" value="Genomic_DNA"/>
</dbReference>
<evidence type="ECO:0000313" key="4">
    <source>
        <dbReference type="Proteomes" id="UP001485043"/>
    </source>
</evidence>
<dbReference type="PANTHER" id="PTHR16166">
    <property type="entry name" value="VACUOLAR PROTEIN SORTING-ASSOCIATED PROTEIN VPS13"/>
    <property type="match status" value="1"/>
</dbReference>
<name>A0AAW1SRG4_9CHLO</name>
<dbReference type="PANTHER" id="PTHR16166:SF143">
    <property type="entry name" value="PROTEIN SORTING-ASSOCIATED PROTEIN, PUTATIVE (DUF1162)-RELATED"/>
    <property type="match status" value="1"/>
</dbReference>
<feature type="region of interest" description="Disordered" evidence="1">
    <location>
        <begin position="744"/>
        <end position="765"/>
    </location>
</feature>
<evidence type="ECO:0000256" key="1">
    <source>
        <dbReference type="SAM" id="MobiDB-lite"/>
    </source>
</evidence>
<feature type="region of interest" description="Disordered" evidence="1">
    <location>
        <begin position="1530"/>
        <end position="1549"/>
    </location>
</feature>
<reference evidence="3 4" key="1">
    <citation type="journal article" date="2024" name="Nat. Commun.">
        <title>Phylogenomics reveals the evolutionary origins of lichenization in chlorophyte algae.</title>
        <authorList>
            <person name="Puginier C."/>
            <person name="Libourel C."/>
            <person name="Otte J."/>
            <person name="Skaloud P."/>
            <person name="Haon M."/>
            <person name="Grisel S."/>
            <person name="Petersen M."/>
            <person name="Berrin J.G."/>
            <person name="Delaux P.M."/>
            <person name="Dal Grande F."/>
            <person name="Keller J."/>
        </authorList>
    </citation>
    <scope>NUCLEOTIDE SEQUENCE [LARGE SCALE GENOMIC DNA]</scope>
    <source>
        <strain evidence="3 4">SAG 2523</strain>
    </source>
</reference>
<evidence type="ECO:0000256" key="2">
    <source>
        <dbReference type="SAM" id="SignalP"/>
    </source>
</evidence>
<organism evidence="3 4">
    <name type="scientific">Apatococcus fuscideae</name>
    <dbReference type="NCBI Taxonomy" id="2026836"/>
    <lineage>
        <taxon>Eukaryota</taxon>
        <taxon>Viridiplantae</taxon>
        <taxon>Chlorophyta</taxon>
        <taxon>core chlorophytes</taxon>
        <taxon>Trebouxiophyceae</taxon>
        <taxon>Chlorellales</taxon>
        <taxon>Chlorellaceae</taxon>
        <taxon>Apatococcus</taxon>
    </lineage>
</organism>
<protein>
    <submittedName>
        <fullName evidence="3">Uncharacterized protein</fullName>
    </submittedName>
</protein>
<accession>A0AAW1SRG4</accession>
<feature type="compositionally biased region" description="Basic and acidic residues" evidence="1">
    <location>
        <begin position="861"/>
        <end position="872"/>
    </location>
</feature>
<sequence>MPTNLCSNPWTLVVFLGICLLLERFCGVTERICCAIIKAVLSRIILEGSSLKVVGSFWEGALEIQGLRLKQDVIDGFDLPFSCISASIERIRIQLSWLHNYTSPISLTISGAALYTRTRRNPQAVNFRAHKQELEKLRQKHRSSRLRAIEHVLWGTKEKSGNKAKMSIARHLSFIVARFVAIDISDWSLEILLDYAVDPPVSQQSAPPEALQHERVAGVGSTTVIHLRTLQVLGHQLGGSGALAVPAGYGVLSTGMAMRGLSVLMRPPSNGKQVEPLTVIKGWHISTRLQWRLASGFLDRLGTDQTPTAPVLRIQINPAALTVRLDAAAVMIALGLSASFLHFYRFYAYRKLRPQEPVDVAPISWWQHAGINVLREARHVTGWEGCKKRRVCHRQHLRERYQIIYLEHRSSTFWQRMQRRMSGITCGTRREMKRIEAGLSTLDIALFRWRAWAVYSEQESEAMDTTLESVYQILLAKGTLRQKRSRPFRAHIEAYAPKASLVLPGPIVNGQRLPLCTVSLTQLSCKVLAGSQTSRQLHSGSGAVFTQATCACFSIIDDFQLEQQRRDGITPALDTEQSLPWLVKSPAHSSSGADQAFFELNHHQPALRAASPSMLLVNMAPIDVIYNQGCLLNLFAYLDAAWPPRSLDPLAVQSAITLPEIVKESLTAQNLQPVTQQRGPEAKLQVEIGDVRLLLPLREEDSAGAIERSRRGQSFSEMPDSPDGSDAPAFFVVVIGGFSIGSAERRPGARSRTTTTSDTGGRDILSHRCTSLDRTAVSSLAMLQIQFNLQAFLARPSEQGAFSPDDCTTVVSPLSVDAFVEHGLEPSTDIDFRRLVQMSGLPTSRLSKDTGVTSRLTRSAAGHETDASRSEGKAQTASSEADEDDRRHEEAYPSAGYGFSMLMQLQAPALNLQLIREGNHEDDPALALFTLRLTEIQCSLASEQEVDVRIGLRSFGLFDEAQMPAHRAVLVPAPDVTSIRRRARDTLGHFFCHPASQICCHIVSGTEKVLITVDGSVLAARLDLATLRHAVQSAGDLIQGPSATEATNSGALSDAVVAAAAAEEGKDHGRKGKSVAVKYSEFFNHEQGGSGKKDSALDKERQLQQKAAVPASSFAAKPVPKRARRVIIQTMWRAMHATVAIDQKPLLSAMADNFEAAIEVSPEDVESKELFVQCSSVVLLDCSCGLPMYRAAMVIEPSLPDDFAIRTTIQRSRVYYPSSAYQQGSGDQTADAGSQSPTRHSDSQAAGRAPSSGKSSLKPPKIQALMQKVARTEVDHMQLVLVSRFIYDILYFSDQVKTSLTLFSQGQQAESAADDSPAMKAHYRPLREVKVHNVSIMIPRDSWSPEHLIIYSPQLRVLMPITAACLAELRPDLNRSASPAHARRASFAVHSSKVSWQDELNAMSARQDNRDNHFGREHSGLSLDPDDFADDWHDADGNFHNQFHHWWTGQHAGMAVQMKSMRMVWGLHKQEQQAVRQIWDGDDLLVSVPPDLTHYKAWCSWVKAIYGELQHHLLMAIMYSNMAEPSNFGPPAPSAAPVGASMPAPKSQPTRLGLDDSIPVAWDLEVNVRSVSFAAELLPGIDSAPGIGPPVAQLHVQDLNVRVACYEPWALRIINCCKSLLLLDARESEGQTAENSEVIAIQKHLLTQVGLPEATPAGHWQHLRSAVRHNIGPFAPPHQLARHSHLTSRSNPLSEPASATHHSSGSRAGGVSRKASFGAEAVQYSPRRLTGPAEAFVGPHEALDGFFMVYAIHPAEVEQNSQLTSGPHVMEVIASGVHLQWSQMLQLDLIWQLSQVYSSYTYSPWVSPYKEAPGPHGKQWMYCNVIMQNSQLLLPVPDAFQASAAPSNGPKGLLFQWDSLRLGYFFGGDGECLFRVNADKLAAVAQLPGSQDPQDFLVPLQANIDTSWHQPARRRNPSTMTVRVSLSDLHLQPSFGHVPMLQALVDQGRMSAAKQIEDFQVMQREAAAQGWDPAQAPAATFQPSMWKIDISTDTIAVGLVDDRYGHHILVLVAKLQELTFKHRRQHLRGHQPCAHSTASAAVEVAFLNSAMDAIEPIVEAWPVSLDHVHSADTRRFNITSSKRLNVVITPAAFRSIGDVRSFIILMNKPTSKGTSGLSGVPARIMHRWLEGTRGKMSTLYRLVNQTGLRLSYWVEQGGIKGDPYSVDARAESAVMVSPIEKTVILSDSQQQVCLSNADAMNMHIEA</sequence>
<proteinExistence type="predicted"/>
<feature type="region of interest" description="Disordered" evidence="1">
    <location>
        <begin position="1677"/>
        <end position="1712"/>
    </location>
</feature>